<dbReference type="Proteomes" id="UP001283361">
    <property type="component" value="Unassembled WGS sequence"/>
</dbReference>
<organism evidence="2 3">
    <name type="scientific">Elysia crispata</name>
    <name type="common">lettuce slug</name>
    <dbReference type="NCBI Taxonomy" id="231223"/>
    <lineage>
        <taxon>Eukaryota</taxon>
        <taxon>Metazoa</taxon>
        <taxon>Spiralia</taxon>
        <taxon>Lophotrochozoa</taxon>
        <taxon>Mollusca</taxon>
        <taxon>Gastropoda</taxon>
        <taxon>Heterobranchia</taxon>
        <taxon>Euthyneura</taxon>
        <taxon>Panpulmonata</taxon>
        <taxon>Sacoglossa</taxon>
        <taxon>Placobranchoidea</taxon>
        <taxon>Plakobranchidae</taxon>
        <taxon>Elysia</taxon>
    </lineage>
</organism>
<dbReference type="EMBL" id="JAWDGP010002104">
    <property type="protein sequence ID" value="KAK3785598.1"/>
    <property type="molecule type" value="Genomic_DNA"/>
</dbReference>
<evidence type="ECO:0000313" key="2">
    <source>
        <dbReference type="EMBL" id="KAK3785598.1"/>
    </source>
</evidence>
<feature type="region of interest" description="Disordered" evidence="1">
    <location>
        <begin position="14"/>
        <end position="33"/>
    </location>
</feature>
<feature type="compositionally biased region" description="Basic and acidic residues" evidence="1">
    <location>
        <begin position="16"/>
        <end position="33"/>
    </location>
</feature>
<reference evidence="2" key="1">
    <citation type="journal article" date="2023" name="G3 (Bethesda)">
        <title>A reference genome for the long-term kleptoplast-retaining sea slug Elysia crispata morphotype clarki.</title>
        <authorList>
            <person name="Eastman K.E."/>
            <person name="Pendleton A.L."/>
            <person name="Shaikh M.A."/>
            <person name="Suttiyut T."/>
            <person name="Ogas R."/>
            <person name="Tomko P."/>
            <person name="Gavelis G."/>
            <person name="Widhalm J.R."/>
            <person name="Wisecaver J.H."/>
        </authorList>
    </citation>
    <scope>NUCLEOTIDE SEQUENCE</scope>
    <source>
        <strain evidence="2">ECLA1</strain>
    </source>
</reference>
<accession>A0AAE1ADJ6</accession>
<evidence type="ECO:0000256" key="1">
    <source>
        <dbReference type="SAM" id="MobiDB-lite"/>
    </source>
</evidence>
<evidence type="ECO:0000313" key="3">
    <source>
        <dbReference type="Proteomes" id="UP001283361"/>
    </source>
</evidence>
<keyword evidence="3" id="KW-1185">Reference proteome</keyword>
<name>A0AAE1ADJ6_9GAST</name>
<gene>
    <name evidence="2" type="ORF">RRG08_012699</name>
</gene>
<proteinExistence type="predicted"/>
<dbReference type="AlphaFoldDB" id="A0AAE1ADJ6"/>
<protein>
    <submittedName>
        <fullName evidence="2">Uncharacterized protein</fullName>
    </submittedName>
</protein>
<comment type="caution">
    <text evidence="2">The sequence shown here is derived from an EMBL/GenBank/DDBJ whole genome shotgun (WGS) entry which is preliminary data.</text>
</comment>
<sequence length="162" mass="17758">MLFSVQSENLFGSRSKLKDVDRPTAEQKRGFRGWEETPAVSSKLVVNSSVPLIFDPRLPEPACSARLSQPDDERGSDCGLDENPDLGWGTASPEELNRGIGTRLPEVAVATFVSRGFHLFSPSSATSTEKHLWRGIENTIKNCEGENSDTENIIKISEGLIP</sequence>
<feature type="region of interest" description="Disordered" evidence="1">
    <location>
        <begin position="57"/>
        <end position="92"/>
    </location>
</feature>